<proteinExistence type="predicted"/>
<gene>
    <name evidence="1" type="ORF">UC8_53750</name>
</gene>
<dbReference type="AlphaFoldDB" id="A0A5B9QWA5"/>
<sequence length="362" mass="39024">MVLKSGCWWGRNLSSRLSFDRLRRIQQTLTRRVVERDPENIHAVGFAPLDTKPAAAALDVDGTFPVVAQFDVWQKRHRVPAAKRITPRESLRLLDRSTGRYDDIALATDVRQSGDVVPTGVPIRVPGQQAVAAVVVRWTSVQPVPPVPSNPDDAQASPWRWGVLTVSHLFAATGQGRAGQAARLQRKVTCGDGPRAVSGRVVARGRIPGGPDVALVETGLDRLWLSGFLPRVGLDEIATAREADLLAWTSRGTSGQLFADRRRLAWDWQTYYPSLHIEGLGRLQHIIRYGLKGSAGGPAAASAFGPGTSGAVLVAGGIPIGIQIAAMQPGYTIGYAQSFSASVSWLQDRLQASSLVIVRVVT</sequence>
<accession>A0A5B9QWA5</accession>
<dbReference type="KEGG" id="rul:UC8_53750"/>
<protein>
    <submittedName>
        <fullName evidence="1">Uncharacterized protein</fullName>
    </submittedName>
</protein>
<keyword evidence="2" id="KW-1185">Reference proteome</keyword>
<name>A0A5B9QWA5_9BACT</name>
<organism evidence="1 2">
    <name type="scientific">Roseimaritima ulvae</name>
    <dbReference type="NCBI Taxonomy" id="980254"/>
    <lineage>
        <taxon>Bacteria</taxon>
        <taxon>Pseudomonadati</taxon>
        <taxon>Planctomycetota</taxon>
        <taxon>Planctomycetia</taxon>
        <taxon>Pirellulales</taxon>
        <taxon>Pirellulaceae</taxon>
        <taxon>Roseimaritima</taxon>
    </lineage>
</organism>
<evidence type="ECO:0000313" key="1">
    <source>
        <dbReference type="EMBL" id="QEG43328.1"/>
    </source>
</evidence>
<dbReference type="EMBL" id="CP042914">
    <property type="protein sequence ID" value="QEG43328.1"/>
    <property type="molecule type" value="Genomic_DNA"/>
</dbReference>
<dbReference type="Proteomes" id="UP000325286">
    <property type="component" value="Chromosome"/>
</dbReference>
<evidence type="ECO:0000313" key="2">
    <source>
        <dbReference type="Proteomes" id="UP000325286"/>
    </source>
</evidence>
<reference evidence="1 2" key="1">
    <citation type="submission" date="2019-08" db="EMBL/GenBank/DDBJ databases">
        <title>Deep-cultivation of Planctomycetes and their phenomic and genomic characterization uncovers novel biology.</title>
        <authorList>
            <person name="Wiegand S."/>
            <person name="Jogler M."/>
            <person name="Boedeker C."/>
            <person name="Pinto D."/>
            <person name="Vollmers J."/>
            <person name="Rivas-Marin E."/>
            <person name="Kohn T."/>
            <person name="Peeters S.H."/>
            <person name="Heuer A."/>
            <person name="Rast P."/>
            <person name="Oberbeckmann S."/>
            <person name="Bunk B."/>
            <person name="Jeske O."/>
            <person name="Meyerdierks A."/>
            <person name="Storesund J.E."/>
            <person name="Kallscheuer N."/>
            <person name="Luecker S."/>
            <person name="Lage O.M."/>
            <person name="Pohl T."/>
            <person name="Merkel B.J."/>
            <person name="Hornburger P."/>
            <person name="Mueller R.-W."/>
            <person name="Bruemmer F."/>
            <person name="Labrenz M."/>
            <person name="Spormann A.M."/>
            <person name="Op den Camp H."/>
            <person name="Overmann J."/>
            <person name="Amann R."/>
            <person name="Jetten M.S.M."/>
            <person name="Mascher T."/>
            <person name="Medema M.H."/>
            <person name="Devos D.P."/>
            <person name="Kaster A.-K."/>
            <person name="Ovreas L."/>
            <person name="Rohde M."/>
            <person name="Galperin M.Y."/>
            <person name="Jogler C."/>
        </authorList>
    </citation>
    <scope>NUCLEOTIDE SEQUENCE [LARGE SCALE GENOMIC DNA]</scope>
    <source>
        <strain evidence="1 2">UC8</strain>
    </source>
</reference>